<dbReference type="InterPro" id="IPR015414">
    <property type="entry name" value="TMEM64"/>
</dbReference>
<evidence type="ECO:0000259" key="7">
    <source>
        <dbReference type="Pfam" id="PF09335"/>
    </source>
</evidence>
<accession>A0ABX5SLI3</accession>
<keyword evidence="2 6" id="KW-1003">Cell membrane</keyword>
<evidence type="ECO:0000256" key="5">
    <source>
        <dbReference type="ARBA" id="ARBA00023136"/>
    </source>
</evidence>
<comment type="subcellular location">
    <subcellularLocation>
        <location evidence="1 6">Cell membrane</location>
        <topology evidence="1 6">Multi-pass membrane protein</topology>
    </subcellularLocation>
</comment>
<sequence length="221" mass="25214">MKLGKRVNLKRQPLDMYKVTLHTRRRQIIRRLIQIIGVIGLIGTLVIGLYLWHAGLLTDQMLLRHMIERFGLLGPIVFIGVQIIQVVLPIIPGGITLAVGPLLFGPWLGFIYNYVGIVIGSLLLFQIGRTFGIPLVETLVPRKIYRKYIDKLNGKRWVNLFIIMMVLPIAPDDALILLTSLTKMPFKQFCWILVLSKPIGIACYSFVLLYGFDWLLKIFGM</sequence>
<dbReference type="PANTHER" id="PTHR12677:SF49">
    <property type="entry name" value="TVP38_TMEM64 FAMILY MEMBRANE PROTEIN"/>
    <property type="match status" value="1"/>
</dbReference>
<feature type="transmembrane region" description="Helical" evidence="6">
    <location>
        <begin position="111"/>
        <end position="136"/>
    </location>
</feature>
<feature type="transmembrane region" description="Helical" evidence="6">
    <location>
        <begin position="72"/>
        <end position="99"/>
    </location>
</feature>
<reference evidence="8 9" key="1">
    <citation type="submission" date="2019-03" db="EMBL/GenBank/DDBJ databases">
        <title>Complete Genome Sequence of Leuconostoc kimchii strain NKJ218 Isolated from Homemade Kimchi.</title>
        <authorList>
            <person name="Jung J.Y."/>
            <person name="Jin H.M."/>
            <person name="Jung J.-W."/>
            <person name="Lee S.-Y."/>
            <person name="Ryu B.-G."/>
            <person name="Han S.-S."/>
            <person name="Kang H.K."/>
            <person name="Choi H.W."/>
            <person name="Chung E.J."/>
            <person name="Choi K.-M."/>
        </authorList>
    </citation>
    <scope>NUCLEOTIDE SEQUENCE [LARGE SCALE GENOMIC DNA]</scope>
    <source>
        <strain evidence="8 9">NKJ218</strain>
    </source>
</reference>
<dbReference type="EMBL" id="CP037939">
    <property type="protein sequence ID" value="QBR47030.1"/>
    <property type="molecule type" value="Genomic_DNA"/>
</dbReference>
<evidence type="ECO:0000256" key="4">
    <source>
        <dbReference type="ARBA" id="ARBA00022989"/>
    </source>
</evidence>
<keyword evidence="4 6" id="KW-1133">Transmembrane helix</keyword>
<evidence type="ECO:0000256" key="2">
    <source>
        <dbReference type="ARBA" id="ARBA00022475"/>
    </source>
</evidence>
<dbReference type="PANTHER" id="PTHR12677">
    <property type="entry name" value="GOLGI APPARATUS MEMBRANE PROTEIN TVP38-RELATED"/>
    <property type="match status" value="1"/>
</dbReference>
<protein>
    <recommendedName>
        <fullName evidence="6">TVP38/TMEM64 family membrane protein</fullName>
    </recommendedName>
</protein>
<keyword evidence="3 6" id="KW-0812">Transmembrane</keyword>
<dbReference type="Pfam" id="PF09335">
    <property type="entry name" value="VTT_dom"/>
    <property type="match status" value="1"/>
</dbReference>
<gene>
    <name evidence="8" type="ORF">EW139_02410</name>
</gene>
<feature type="transmembrane region" description="Helical" evidence="6">
    <location>
        <begin position="32"/>
        <end position="52"/>
    </location>
</feature>
<keyword evidence="9" id="KW-1185">Reference proteome</keyword>
<evidence type="ECO:0000256" key="1">
    <source>
        <dbReference type="ARBA" id="ARBA00004651"/>
    </source>
</evidence>
<dbReference type="RefSeq" id="WP_013103162.1">
    <property type="nucleotide sequence ID" value="NZ_CP037939.1"/>
</dbReference>
<evidence type="ECO:0000313" key="8">
    <source>
        <dbReference type="EMBL" id="QBR47030.1"/>
    </source>
</evidence>
<feature type="domain" description="VTT" evidence="7">
    <location>
        <begin position="91"/>
        <end position="207"/>
    </location>
</feature>
<comment type="similarity">
    <text evidence="6">Belongs to the TVP38/TMEM64 family.</text>
</comment>
<dbReference type="InterPro" id="IPR032816">
    <property type="entry name" value="VTT_dom"/>
</dbReference>
<feature type="transmembrane region" description="Helical" evidence="6">
    <location>
        <begin position="156"/>
        <end position="178"/>
    </location>
</feature>
<evidence type="ECO:0000256" key="3">
    <source>
        <dbReference type="ARBA" id="ARBA00022692"/>
    </source>
</evidence>
<proteinExistence type="inferred from homology"/>
<evidence type="ECO:0000313" key="9">
    <source>
        <dbReference type="Proteomes" id="UP000295756"/>
    </source>
</evidence>
<name>A0ABX5SLI3_9LACO</name>
<evidence type="ECO:0000256" key="6">
    <source>
        <dbReference type="RuleBase" id="RU366058"/>
    </source>
</evidence>
<keyword evidence="5 6" id="KW-0472">Membrane</keyword>
<feature type="transmembrane region" description="Helical" evidence="6">
    <location>
        <begin position="190"/>
        <end position="212"/>
    </location>
</feature>
<dbReference type="Proteomes" id="UP000295756">
    <property type="component" value="Chromosome"/>
</dbReference>
<organism evidence="8 9">
    <name type="scientific">Leuconostoc kimchii</name>
    <dbReference type="NCBI Taxonomy" id="136609"/>
    <lineage>
        <taxon>Bacteria</taxon>
        <taxon>Bacillati</taxon>
        <taxon>Bacillota</taxon>
        <taxon>Bacilli</taxon>
        <taxon>Lactobacillales</taxon>
        <taxon>Lactobacillaceae</taxon>
        <taxon>Leuconostoc</taxon>
    </lineage>
</organism>